<evidence type="ECO:0000313" key="1">
    <source>
        <dbReference type="EMBL" id="KJH39866.1"/>
    </source>
</evidence>
<dbReference type="OrthoDB" id="5914531at2759"/>
<organism evidence="1 2">
    <name type="scientific">Dictyocaulus viviparus</name>
    <name type="common">Bovine lungworm</name>
    <dbReference type="NCBI Taxonomy" id="29172"/>
    <lineage>
        <taxon>Eukaryota</taxon>
        <taxon>Metazoa</taxon>
        <taxon>Ecdysozoa</taxon>
        <taxon>Nematoda</taxon>
        <taxon>Chromadorea</taxon>
        <taxon>Rhabditida</taxon>
        <taxon>Rhabditina</taxon>
        <taxon>Rhabditomorpha</taxon>
        <taxon>Strongyloidea</taxon>
        <taxon>Metastrongylidae</taxon>
        <taxon>Dictyocaulus</taxon>
    </lineage>
</organism>
<reference evidence="2" key="2">
    <citation type="journal article" date="2016" name="Sci. Rep.">
        <title>Dictyocaulus viviparus genome, variome and transcriptome elucidate lungworm biology and support future intervention.</title>
        <authorList>
            <person name="McNulty S.N."/>
            <person name="Strube C."/>
            <person name="Rosa B.A."/>
            <person name="Martin J.C."/>
            <person name="Tyagi R."/>
            <person name="Choi Y.J."/>
            <person name="Wang Q."/>
            <person name="Hallsworth Pepin K."/>
            <person name="Zhang X."/>
            <person name="Ozersky P."/>
            <person name="Wilson R.K."/>
            <person name="Sternberg P.W."/>
            <person name="Gasser R.B."/>
            <person name="Mitreva M."/>
        </authorList>
    </citation>
    <scope>NUCLEOTIDE SEQUENCE [LARGE SCALE GENOMIC DNA]</scope>
    <source>
        <strain evidence="2">HannoverDv2000</strain>
    </source>
</reference>
<dbReference type="EMBL" id="KN719676">
    <property type="protein sequence ID" value="KJH39866.1"/>
    <property type="molecule type" value="Genomic_DNA"/>
</dbReference>
<dbReference type="Proteomes" id="UP000053766">
    <property type="component" value="Unassembled WGS sequence"/>
</dbReference>
<dbReference type="SUPFAM" id="SSF55550">
    <property type="entry name" value="SH2 domain"/>
    <property type="match status" value="1"/>
</dbReference>
<dbReference type="Gene3D" id="3.30.505.10">
    <property type="entry name" value="SH2 domain"/>
    <property type="match status" value="1"/>
</dbReference>
<reference evidence="1 2" key="1">
    <citation type="submission" date="2013-11" db="EMBL/GenBank/DDBJ databases">
        <title>Draft genome of the bovine lungworm Dictyocaulus viviparus.</title>
        <authorList>
            <person name="Mitreva M."/>
        </authorList>
    </citation>
    <scope>NUCLEOTIDE SEQUENCE [LARGE SCALE GENOMIC DNA]</scope>
    <source>
        <strain evidence="1 2">HannoverDv2000</strain>
    </source>
</reference>
<evidence type="ECO:0000313" key="2">
    <source>
        <dbReference type="Proteomes" id="UP000053766"/>
    </source>
</evidence>
<protein>
    <recommendedName>
        <fullName evidence="3">SH2 domain-containing protein</fullName>
    </recommendedName>
</protein>
<gene>
    <name evidence="1" type="ORF">DICVIV_14237</name>
</gene>
<evidence type="ECO:0008006" key="3">
    <source>
        <dbReference type="Google" id="ProtNLM"/>
    </source>
</evidence>
<keyword evidence="2" id="KW-1185">Reference proteome</keyword>
<proteinExistence type="predicted"/>
<name>A0A0D8XBM5_DICVI</name>
<dbReference type="AlphaFoldDB" id="A0A0D8XBM5"/>
<dbReference type="STRING" id="29172.A0A0D8XBM5"/>
<sequence>MDKQLANEIWYHGLLPREDIKVKTILNEGYMANAITNYGKLLMMLRINGDFLVRTTEPVAGKPRALVLSVMVKQEFEDQGVRCFLVFPRTSCFISVYLIKKVNKYDFQKSYLYYGKFLCKSKCSVSKQ</sequence>
<accession>A0A0D8XBM5</accession>
<dbReference type="InterPro" id="IPR036860">
    <property type="entry name" value="SH2_dom_sf"/>
</dbReference>